<evidence type="ECO:0000313" key="7">
    <source>
        <dbReference type="Proteomes" id="UP001221909"/>
    </source>
</evidence>
<dbReference type="InterPro" id="IPR029063">
    <property type="entry name" value="SAM-dependent_MTases_sf"/>
</dbReference>
<dbReference type="Gene3D" id="3.40.50.150">
    <property type="entry name" value="Vaccinia Virus protein VP39"/>
    <property type="match status" value="1"/>
</dbReference>
<evidence type="ECO:0000313" key="6">
    <source>
        <dbReference type="EMBL" id="MDD0824466.1"/>
    </source>
</evidence>
<comment type="function">
    <text evidence="5">O-methyltransferase that catalyzes the 2 O-methylation steps in the ubiquinone biosynthetic pathway.</text>
</comment>
<keyword evidence="7" id="KW-1185">Reference proteome</keyword>
<dbReference type="Pfam" id="PF13489">
    <property type="entry name" value="Methyltransf_23"/>
    <property type="match status" value="1"/>
</dbReference>
<sequence length="237" mass="26803">MQNVDQQEITKFEKMAQTWWDPNGSFKPIHLLNPLRLAYILEKSNGLFGKKVLDVGCGGGILSEAMAKQGAIVTGIDMTSQPLEIAKQHAKESGLEIDYQQTTIENFLEKTTACNGEKFDVITCMEMLEHVPDPLSIIQSCKALLKPDGVLFFSTINRTFKAYMLVIIGAEYVLKMLPKGTHEFEKFIKPAELLAWCDQADLRCQEMKGYHFNPLTEKFWLNNDVSCNYIATLNINN</sequence>
<comment type="pathway">
    <text evidence="5">Cofactor biosynthesis; ubiquinone biosynthesis.</text>
</comment>
<dbReference type="PANTHER" id="PTHR43464:SF19">
    <property type="entry name" value="UBIQUINONE BIOSYNTHESIS O-METHYLTRANSFERASE, MITOCHONDRIAL"/>
    <property type="match status" value="1"/>
</dbReference>
<protein>
    <recommendedName>
        <fullName evidence="5">Ubiquinone biosynthesis O-methyltransferase</fullName>
    </recommendedName>
    <alternativeName>
        <fullName evidence="5">2-polyprenyl-6-hydroxyphenol methylase</fullName>
        <ecNumber evidence="5">2.1.1.222</ecNumber>
    </alternativeName>
    <alternativeName>
        <fullName evidence="5">3-demethylubiquinone 3-O-methyltransferase</fullName>
        <ecNumber evidence="5">2.1.1.64</ecNumber>
    </alternativeName>
</protein>
<dbReference type="GO" id="GO:0061542">
    <property type="term" value="F:3-demethylubiquinol 3-O-methyltransferase activity"/>
    <property type="evidence" value="ECO:0007669"/>
    <property type="project" value="UniProtKB-EC"/>
</dbReference>
<keyword evidence="4 5" id="KW-0949">S-adenosyl-L-methionine</keyword>
<dbReference type="EC" id="2.1.1.64" evidence="5"/>
<feature type="binding site" evidence="5">
    <location>
        <position position="77"/>
    </location>
    <ligand>
        <name>S-adenosyl-L-methionine</name>
        <dbReference type="ChEBI" id="CHEBI:59789"/>
    </ligand>
</feature>
<feature type="binding site" evidence="5">
    <location>
        <position position="56"/>
    </location>
    <ligand>
        <name>S-adenosyl-L-methionine</name>
        <dbReference type="ChEBI" id="CHEBI:59789"/>
    </ligand>
</feature>
<evidence type="ECO:0000256" key="3">
    <source>
        <dbReference type="ARBA" id="ARBA00022688"/>
    </source>
</evidence>
<gene>
    <name evidence="5 6" type="primary">ubiG</name>
    <name evidence="6" type="ORF">PTQ27_08320</name>
</gene>
<dbReference type="Proteomes" id="UP001221909">
    <property type="component" value="Unassembled WGS sequence"/>
</dbReference>
<dbReference type="GO" id="GO:0032259">
    <property type="term" value="P:methylation"/>
    <property type="evidence" value="ECO:0007669"/>
    <property type="project" value="UniProtKB-KW"/>
</dbReference>
<name>A0ABT5MSM4_9PAST</name>
<evidence type="ECO:0000256" key="5">
    <source>
        <dbReference type="HAMAP-Rule" id="MF_00472"/>
    </source>
</evidence>
<dbReference type="InterPro" id="IPR010233">
    <property type="entry name" value="UbiG_MeTrfase"/>
</dbReference>
<dbReference type="EMBL" id="JAQSJE010000008">
    <property type="protein sequence ID" value="MDD0824466.1"/>
    <property type="molecule type" value="Genomic_DNA"/>
</dbReference>
<dbReference type="PANTHER" id="PTHR43464">
    <property type="entry name" value="METHYLTRANSFERASE"/>
    <property type="match status" value="1"/>
</dbReference>
<accession>A0ABT5MSM4</accession>
<dbReference type="NCBIfam" id="TIGR01983">
    <property type="entry name" value="UbiG"/>
    <property type="match status" value="1"/>
</dbReference>
<keyword evidence="3 5" id="KW-0831">Ubiquinone biosynthesis</keyword>
<organism evidence="6 7">
    <name type="scientific">Mannheimia cairinae</name>
    <dbReference type="NCBI Taxonomy" id="3025936"/>
    <lineage>
        <taxon>Bacteria</taxon>
        <taxon>Pseudomonadati</taxon>
        <taxon>Pseudomonadota</taxon>
        <taxon>Gammaproteobacteria</taxon>
        <taxon>Pasteurellales</taxon>
        <taxon>Pasteurellaceae</taxon>
        <taxon>Mannheimia</taxon>
    </lineage>
</organism>
<dbReference type="CDD" id="cd02440">
    <property type="entry name" value="AdoMet_MTases"/>
    <property type="match status" value="1"/>
</dbReference>
<feature type="binding site" evidence="5">
    <location>
        <position position="36"/>
    </location>
    <ligand>
        <name>S-adenosyl-L-methionine</name>
        <dbReference type="ChEBI" id="CHEBI:59789"/>
    </ligand>
</feature>
<comment type="similarity">
    <text evidence="5">Belongs to the methyltransferase superfamily. UbiG/COQ3 family.</text>
</comment>
<keyword evidence="2 5" id="KW-0808">Transferase</keyword>
<keyword evidence="1 5" id="KW-0489">Methyltransferase</keyword>
<evidence type="ECO:0000256" key="1">
    <source>
        <dbReference type="ARBA" id="ARBA00022603"/>
    </source>
</evidence>
<dbReference type="SUPFAM" id="SSF53335">
    <property type="entry name" value="S-adenosyl-L-methionine-dependent methyltransferases"/>
    <property type="match status" value="1"/>
</dbReference>
<proteinExistence type="inferred from homology"/>
<comment type="catalytic activity">
    <reaction evidence="5">
        <text>a 3-(all-trans-polyprenyl)benzene-1,2-diol + S-adenosyl-L-methionine = a 2-methoxy-6-(all-trans-polyprenyl)phenol + S-adenosyl-L-homocysteine + H(+)</text>
        <dbReference type="Rhea" id="RHEA:31411"/>
        <dbReference type="Rhea" id="RHEA-COMP:9550"/>
        <dbReference type="Rhea" id="RHEA-COMP:9551"/>
        <dbReference type="ChEBI" id="CHEBI:15378"/>
        <dbReference type="ChEBI" id="CHEBI:57856"/>
        <dbReference type="ChEBI" id="CHEBI:59789"/>
        <dbReference type="ChEBI" id="CHEBI:62729"/>
        <dbReference type="ChEBI" id="CHEBI:62731"/>
        <dbReference type="EC" id="2.1.1.222"/>
    </reaction>
</comment>
<dbReference type="HAMAP" id="MF_00472">
    <property type="entry name" value="UbiG"/>
    <property type="match status" value="1"/>
</dbReference>
<dbReference type="RefSeq" id="WP_273748108.1">
    <property type="nucleotide sequence ID" value="NZ_JAQSJE010000008.1"/>
</dbReference>
<dbReference type="GO" id="GO:0102208">
    <property type="term" value="F:2-polyprenyl-6-hydroxyphenol methylase activity"/>
    <property type="evidence" value="ECO:0007669"/>
    <property type="project" value="UniProtKB-EC"/>
</dbReference>
<evidence type="ECO:0000256" key="4">
    <source>
        <dbReference type="ARBA" id="ARBA00022691"/>
    </source>
</evidence>
<comment type="caution">
    <text evidence="6">The sequence shown here is derived from an EMBL/GenBank/DDBJ whole genome shotgun (WGS) entry which is preliminary data.</text>
</comment>
<evidence type="ECO:0000256" key="2">
    <source>
        <dbReference type="ARBA" id="ARBA00022679"/>
    </source>
</evidence>
<reference evidence="6 7" key="1">
    <citation type="submission" date="2023-02" db="EMBL/GenBank/DDBJ databases">
        <title>Mannheimia cairiniae sp. nov., a novel species of Mannheimia obtained from moscovy ducks (Cairina moschata) and reclassification of Mannheimia ovis as heterotypic synonym of Mannheimia pernigra.</title>
        <authorList>
            <person name="Christensen H."/>
        </authorList>
    </citation>
    <scope>NUCLEOTIDE SEQUENCE [LARGE SCALE GENOMIC DNA]</scope>
    <source>
        <strain evidence="6 7">AT1</strain>
    </source>
</reference>
<comment type="catalytic activity">
    <reaction evidence="5">
        <text>a 3-demethylubiquinol + S-adenosyl-L-methionine = a ubiquinol + S-adenosyl-L-homocysteine + H(+)</text>
        <dbReference type="Rhea" id="RHEA:44380"/>
        <dbReference type="Rhea" id="RHEA-COMP:9566"/>
        <dbReference type="Rhea" id="RHEA-COMP:10914"/>
        <dbReference type="ChEBI" id="CHEBI:15378"/>
        <dbReference type="ChEBI" id="CHEBI:17976"/>
        <dbReference type="ChEBI" id="CHEBI:57856"/>
        <dbReference type="ChEBI" id="CHEBI:59789"/>
        <dbReference type="ChEBI" id="CHEBI:84422"/>
        <dbReference type="EC" id="2.1.1.64"/>
    </reaction>
</comment>
<feature type="binding site" evidence="5">
    <location>
        <position position="125"/>
    </location>
    <ligand>
        <name>S-adenosyl-L-methionine</name>
        <dbReference type="ChEBI" id="CHEBI:59789"/>
    </ligand>
</feature>
<dbReference type="EC" id="2.1.1.222" evidence="5"/>